<proteinExistence type="inferred from homology"/>
<protein>
    <recommendedName>
        <fullName evidence="5">Flagellar hook-associated protein 2</fullName>
        <shortName evidence="5">HAP2</shortName>
    </recommendedName>
    <alternativeName>
        <fullName evidence="5">Flagellar cap protein</fullName>
    </alternativeName>
</protein>
<dbReference type="Pfam" id="PF07195">
    <property type="entry name" value="FliD_C"/>
    <property type="match status" value="1"/>
</dbReference>
<dbReference type="InterPro" id="IPR040026">
    <property type="entry name" value="FliD"/>
</dbReference>
<evidence type="ECO:0000313" key="9">
    <source>
        <dbReference type="Proteomes" id="UP000645257"/>
    </source>
</evidence>
<comment type="subcellular location">
    <subcellularLocation>
        <location evidence="5">Secreted</location>
    </subcellularLocation>
    <subcellularLocation>
        <location evidence="5">Bacterial flagellum</location>
    </subcellularLocation>
</comment>
<dbReference type="InterPro" id="IPR010809">
    <property type="entry name" value="FliD_C"/>
</dbReference>
<dbReference type="InterPro" id="IPR003481">
    <property type="entry name" value="FliD_N"/>
</dbReference>
<dbReference type="RefSeq" id="WP_189530569.1">
    <property type="nucleotide sequence ID" value="NZ_BMYX01000001.1"/>
</dbReference>
<dbReference type="Pfam" id="PF02465">
    <property type="entry name" value="FliD_N"/>
    <property type="match status" value="1"/>
</dbReference>
<comment type="caution">
    <text evidence="8">The sequence shown here is derived from an EMBL/GenBank/DDBJ whole genome shotgun (WGS) entry which is preliminary data.</text>
</comment>
<comment type="function">
    <text evidence="5">Required for morphogenesis and for the elongation of the flagellar filament by facilitating polymerization of the flagellin monomers at the tip of growing filament. Forms a capping structure, which prevents flagellin subunits (transported through the central channel of the flagellum) from leaking out without polymerization at the distal end.</text>
</comment>
<evidence type="ECO:0000259" key="7">
    <source>
        <dbReference type="Pfam" id="PF07195"/>
    </source>
</evidence>
<dbReference type="GO" id="GO:0009421">
    <property type="term" value="C:bacterial-type flagellum filament cap"/>
    <property type="evidence" value="ECO:0007669"/>
    <property type="project" value="InterPro"/>
</dbReference>
<keyword evidence="3" id="KW-0175">Coiled coil</keyword>
<dbReference type="Proteomes" id="UP000645257">
    <property type="component" value="Unassembled WGS sequence"/>
</dbReference>
<evidence type="ECO:0000256" key="5">
    <source>
        <dbReference type="RuleBase" id="RU362066"/>
    </source>
</evidence>
<keyword evidence="8" id="KW-0282">Flagellum</keyword>
<dbReference type="InterPro" id="IPR018247">
    <property type="entry name" value="EF_Hand_1_Ca_BS"/>
</dbReference>
<keyword evidence="9" id="KW-1185">Reference proteome</keyword>
<dbReference type="EMBL" id="BMYX01000001">
    <property type="protein sequence ID" value="GGY04627.1"/>
    <property type="molecule type" value="Genomic_DNA"/>
</dbReference>
<keyword evidence="5" id="KW-0964">Secreted</keyword>
<dbReference type="GO" id="GO:0007155">
    <property type="term" value="P:cell adhesion"/>
    <property type="evidence" value="ECO:0007669"/>
    <property type="project" value="InterPro"/>
</dbReference>
<feature type="domain" description="Flagellar hook-associated protein 2 N-terminal" evidence="6">
    <location>
        <begin position="23"/>
        <end position="100"/>
    </location>
</feature>
<evidence type="ECO:0000256" key="2">
    <source>
        <dbReference type="ARBA" id="ARBA00011255"/>
    </source>
</evidence>
<dbReference type="GO" id="GO:0009424">
    <property type="term" value="C:bacterial-type flagellum hook"/>
    <property type="evidence" value="ECO:0007669"/>
    <property type="project" value="UniProtKB-UniRule"/>
</dbReference>
<evidence type="ECO:0000313" key="8">
    <source>
        <dbReference type="EMBL" id="GGY04627.1"/>
    </source>
</evidence>
<dbReference type="PANTHER" id="PTHR30288">
    <property type="entry name" value="FLAGELLAR CAP/ASSEMBLY PROTEIN FLID"/>
    <property type="match status" value="1"/>
</dbReference>
<feature type="domain" description="Flagellar hook-associated protein 2 C-terminal" evidence="7">
    <location>
        <begin position="226"/>
        <end position="440"/>
    </location>
</feature>
<name>A0A918NXD3_9NEIS</name>
<sequence>MAISDINPAQYATQLADNFTFLAQKRVTGRQSDAKAQRDGLAQLQKAIQDFRSAANGMSLKKSAVARTVTFDREGIATASATAKAASGSYSLFVEKIATASQMAYSNIGGVAPGAGSFEVKLAGGKSFSIDLSRADGNGDGTVTPDELARAINSNPQNTSLVSAVLVSVGGKTQLMLTSQQTGADQRISIDTSKLNDSALAASLGAPTTLSAADDAVIWLGAQGSGLRMQQGSNNFTGITGVALTLTRAMKTGDTPMNVTVANDTANTNKNVQTVVDAYNTLKSTLDKMLDPGKPADKVPPGPFAGDSAIQGLRSKLGLLMRQAFNGQSLVSLGVSSDRNGQLNLNTTKLQKALTQDPSVLDATLFGADGKSGLLNAFTSYTDTWTNVTNGFIKQRQDGLTSVQKSIDREQERITEQHDQAYNRYLAQFTRLKSMQDNMAKTLDMLNNL</sequence>
<dbReference type="GO" id="GO:0005576">
    <property type="term" value="C:extracellular region"/>
    <property type="evidence" value="ECO:0007669"/>
    <property type="project" value="UniProtKB-SubCell"/>
</dbReference>
<keyword evidence="4 5" id="KW-0975">Bacterial flagellum</keyword>
<evidence type="ECO:0000256" key="4">
    <source>
        <dbReference type="ARBA" id="ARBA00023143"/>
    </source>
</evidence>
<reference evidence="8" key="2">
    <citation type="submission" date="2020-09" db="EMBL/GenBank/DDBJ databases">
        <authorList>
            <person name="Sun Q."/>
            <person name="Kim S."/>
        </authorList>
    </citation>
    <scope>NUCLEOTIDE SEQUENCE</scope>
    <source>
        <strain evidence="8">KCTC 32182</strain>
    </source>
</reference>
<accession>A0A918NXD3</accession>
<evidence type="ECO:0000256" key="3">
    <source>
        <dbReference type="ARBA" id="ARBA00023054"/>
    </source>
</evidence>
<evidence type="ECO:0000256" key="1">
    <source>
        <dbReference type="ARBA" id="ARBA00009764"/>
    </source>
</evidence>
<gene>
    <name evidence="8" type="primary">fliDL</name>
    <name evidence="8" type="ORF">GCM10011289_03940</name>
</gene>
<dbReference type="AlphaFoldDB" id="A0A918NXD3"/>
<dbReference type="PANTHER" id="PTHR30288:SF0">
    <property type="entry name" value="FLAGELLAR HOOK-ASSOCIATED PROTEIN 2"/>
    <property type="match status" value="1"/>
</dbReference>
<reference evidence="8" key="1">
    <citation type="journal article" date="2014" name="Int. J. Syst. Evol. Microbiol.">
        <title>Complete genome sequence of Corynebacterium casei LMG S-19264T (=DSM 44701T), isolated from a smear-ripened cheese.</title>
        <authorList>
            <consortium name="US DOE Joint Genome Institute (JGI-PGF)"/>
            <person name="Walter F."/>
            <person name="Albersmeier A."/>
            <person name="Kalinowski J."/>
            <person name="Ruckert C."/>
        </authorList>
    </citation>
    <scope>NUCLEOTIDE SEQUENCE</scope>
    <source>
        <strain evidence="8">KCTC 32182</strain>
    </source>
</reference>
<dbReference type="PROSITE" id="PS00018">
    <property type="entry name" value="EF_HAND_1"/>
    <property type="match status" value="1"/>
</dbReference>
<keyword evidence="8" id="KW-0966">Cell projection</keyword>
<organism evidence="8 9">
    <name type="scientific">Paludibacterium paludis</name>
    <dbReference type="NCBI Taxonomy" id="1225769"/>
    <lineage>
        <taxon>Bacteria</taxon>
        <taxon>Pseudomonadati</taxon>
        <taxon>Pseudomonadota</taxon>
        <taxon>Betaproteobacteria</taxon>
        <taxon>Neisseriales</taxon>
        <taxon>Chromobacteriaceae</taxon>
        <taxon>Paludibacterium</taxon>
    </lineage>
</organism>
<comment type="subunit">
    <text evidence="2 5">Homopentamer.</text>
</comment>
<keyword evidence="8" id="KW-0969">Cilium</keyword>
<comment type="similarity">
    <text evidence="1 5">Belongs to the FliD family.</text>
</comment>
<evidence type="ECO:0000259" key="6">
    <source>
        <dbReference type="Pfam" id="PF02465"/>
    </source>
</evidence>